<dbReference type="GO" id="GO:0032259">
    <property type="term" value="P:methylation"/>
    <property type="evidence" value="ECO:0007669"/>
    <property type="project" value="UniProtKB-KW"/>
</dbReference>
<dbReference type="CDD" id="cd00207">
    <property type="entry name" value="fer2"/>
    <property type="match status" value="1"/>
</dbReference>
<reference evidence="11 12" key="1">
    <citation type="submission" date="2020-08" db="EMBL/GenBank/DDBJ databases">
        <title>Genomic Encyclopedia of Type Strains, Phase IV (KMG-IV): sequencing the most valuable type-strain genomes for metagenomic binning, comparative biology and taxonomic classification.</title>
        <authorList>
            <person name="Goeker M."/>
        </authorList>
    </citation>
    <scope>NUCLEOTIDE SEQUENCE [LARGE SCALE GENOMIC DNA]</scope>
    <source>
        <strain evidence="11 12">DSM 26189</strain>
    </source>
</reference>
<comment type="cofactor">
    <cofactor evidence="1">
        <name>FMN</name>
        <dbReference type="ChEBI" id="CHEBI:58210"/>
    </cofactor>
</comment>
<dbReference type="GO" id="GO:0051537">
    <property type="term" value="F:2 iron, 2 sulfur cluster binding"/>
    <property type="evidence" value="ECO:0007669"/>
    <property type="project" value="UniProtKB-KW"/>
</dbReference>
<dbReference type="CDD" id="cd06185">
    <property type="entry name" value="PDR_like"/>
    <property type="match status" value="1"/>
</dbReference>
<dbReference type="EMBL" id="JACIDT010000009">
    <property type="protein sequence ID" value="MBB3927049.1"/>
    <property type="molecule type" value="Genomic_DNA"/>
</dbReference>
<dbReference type="AlphaFoldDB" id="A0A7W6BJF3"/>
<evidence type="ECO:0000256" key="7">
    <source>
        <dbReference type="ARBA" id="ARBA00023004"/>
    </source>
</evidence>
<organism evidence="11 12">
    <name type="scientific">Sphingobium jiangsuense</name>
    <dbReference type="NCBI Taxonomy" id="870476"/>
    <lineage>
        <taxon>Bacteria</taxon>
        <taxon>Pseudomonadati</taxon>
        <taxon>Pseudomonadota</taxon>
        <taxon>Alphaproteobacteria</taxon>
        <taxon>Sphingomonadales</taxon>
        <taxon>Sphingomonadaceae</taxon>
        <taxon>Sphingobium</taxon>
    </lineage>
</organism>
<dbReference type="GO" id="GO:0008168">
    <property type="term" value="F:methyltransferase activity"/>
    <property type="evidence" value="ECO:0007669"/>
    <property type="project" value="UniProtKB-KW"/>
</dbReference>
<dbReference type="InterPro" id="IPR017927">
    <property type="entry name" value="FAD-bd_FR_type"/>
</dbReference>
<comment type="caution">
    <text evidence="11">The sequence shown here is derived from an EMBL/GenBank/DDBJ whole genome shotgun (WGS) entry which is preliminary data.</text>
</comment>
<dbReference type="EC" id="1.14.13.82" evidence="11"/>
<keyword evidence="3" id="KW-0288">FMN</keyword>
<dbReference type="InterPro" id="IPR036010">
    <property type="entry name" value="2Fe-2S_ferredoxin-like_sf"/>
</dbReference>
<dbReference type="Gene3D" id="2.40.30.10">
    <property type="entry name" value="Translation factors"/>
    <property type="match status" value="1"/>
</dbReference>
<dbReference type="PROSITE" id="PS00197">
    <property type="entry name" value="2FE2S_FER_1"/>
    <property type="match status" value="1"/>
</dbReference>
<evidence type="ECO:0000256" key="2">
    <source>
        <dbReference type="ARBA" id="ARBA00022630"/>
    </source>
</evidence>
<dbReference type="GO" id="GO:0046872">
    <property type="term" value="F:metal ion binding"/>
    <property type="evidence" value="ECO:0007669"/>
    <property type="project" value="UniProtKB-KW"/>
</dbReference>
<dbReference type="InterPro" id="IPR012675">
    <property type="entry name" value="Beta-grasp_dom_sf"/>
</dbReference>
<evidence type="ECO:0000313" key="11">
    <source>
        <dbReference type="EMBL" id="MBB3927049.1"/>
    </source>
</evidence>
<name>A0A7W6BJF3_9SPHN</name>
<evidence type="ECO:0000256" key="8">
    <source>
        <dbReference type="ARBA" id="ARBA00023014"/>
    </source>
</evidence>
<keyword evidence="7" id="KW-0408">Iron</keyword>
<dbReference type="SUPFAM" id="SSF54292">
    <property type="entry name" value="2Fe-2S ferredoxin-like"/>
    <property type="match status" value="1"/>
</dbReference>
<keyword evidence="4" id="KW-0001">2Fe-2S</keyword>
<accession>A0A7W6BJF3</accession>
<sequence length="325" mass="34931">MATNAWMDVQIVQKRLEADDIVSLLLRAVDGARLPLFEAGAHIDLEIAPDLIRQYSLCNRPDDDRTYEIAVLREPASRGGSAAIHDRLQVGQTVRISAPRNHFPLDHAATHSLLFAGGIGITPILCMAERLHGAGASYEMHYCARSAAKMAYRDAIAASPIAARSVLHLDDGPAGQQIDLARILADPAAGAHVYVCGPAGFINAVLECARAQGWAEEQLHREFFAAPTDRPAPEGADESFTVTLASTGLSVEIPAGRTIVDILGEQGVFIPTSCSEGICGTCVVHVLEGVPDHRDYLLSDEEHARGDRLTTCCSRSKTPRLVLDL</sequence>
<dbReference type="PROSITE" id="PS51085">
    <property type="entry name" value="2FE2S_FER_2"/>
    <property type="match status" value="1"/>
</dbReference>
<keyword evidence="5" id="KW-0479">Metal-binding</keyword>
<evidence type="ECO:0000256" key="1">
    <source>
        <dbReference type="ARBA" id="ARBA00001917"/>
    </source>
</evidence>
<dbReference type="Gene3D" id="3.40.50.80">
    <property type="entry name" value="Nucleotide-binding domain of ferredoxin-NADP reductase (FNR) module"/>
    <property type="match status" value="1"/>
</dbReference>
<keyword evidence="2" id="KW-0285">Flavoprotein</keyword>
<dbReference type="PANTHER" id="PTHR47354">
    <property type="entry name" value="NADH OXIDOREDUCTASE HCR"/>
    <property type="match status" value="1"/>
</dbReference>
<proteinExistence type="predicted"/>
<dbReference type="SUPFAM" id="SSF52343">
    <property type="entry name" value="Ferredoxin reductase-like, C-terminal NADP-linked domain"/>
    <property type="match status" value="1"/>
</dbReference>
<dbReference type="Pfam" id="PF22290">
    <property type="entry name" value="DmmA-like_N"/>
    <property type="match status" value="1"/>
</dbReference>
<evidence type="ECO:0000313" key="12">
    <source>
        <dbReference type="Proteomes" id="UP000571950"/>
    </source>
</evidence>
<dbReference type="InterPro" id="IPR050415">
    <property type="entry name" value="MRET"/>
</dbReference>
<keyword evidence="8" id="KW-0411">Iron-sulfur</keyword>
<evidence type="ECO:0000256" key="6">
    <source>
        <dbReference type="ARBA" id="ARBA00023002"/>
    </source>
</evidence>
<dbReference type="RefSeq" id="WP_188072546.1">
    <property type="nucleotide sequence ID" value="NZ_BSPS01000023.1"/>
</dbReference>
<evidence type="ECO:0000256" key="5">
    <source>
        <dbReference type="ARBA" id="ARBA00022723"/>
    </source>
</evidence>
<dbReference type="Gene3D" id="3.10.20.30">
    <property type="match status" value="1"/>
</dbReference>
<dbReference type="Pfam" id="PF00111">
    <property type="entry name" value="Fer2"/>
    <property type="match status" value="1"/>
</dbReference>
<gene>
    <name evidence="11" type="ORF">GGR43_002772</name>
</gene>
<keyword evidence="11" id="KW-0808">Transferase</keyword>
<keyword evidence="12" id="KW-1185">Reference proteome</keyword>
<keyword evidence="11" id="KW-0489">Methyltransferase</keyword>
<evidence type="ECO:0000259" key="9">
    <source>
        <dbReference type="PROSITE" id="PS51085"/>
    </source>
</evidence>
<feature type="domain" description="FAD-binding FR-type" evidence="10">
    <location>
        <begin position="4"/>
        <end position="106"/>
    </location>
</feature>
<dbReference type="SUPFAM" id="SSF63380">
    <property type="entry name" value="Riboflavin synthase domain-like"/>
    <property type="match status" value="1"/>
</dbReference>
<dbReference type="PROSITE" id="PS51384">
    <property type="entry name" value="FAD_FR"/>
    <property type="match status" value="1"/>
</dbReference>
<dbReference type="InterPro" id="IPR006058">
    <property type="entry name" value="2Fe2S_fd_BS"/>
</dbReference>
<evidence type="ECO:0000259" key="10">
    <source>
        <dbReference type="PROSITE" id="PS51384"/>
    </source>
</evidence>
<dbReference type="PRINTS" id="PR00409">
    <property type="entry name" value="PHDIOXRDTASE"/>
</dbReference>
<dbReference type="InterPro" id="IPR054582">
    <property type="entry name" value="DmmA-like_N"/>
</dbReference>
<dbReference type="InterPro" id="IPR017938">
    <property type="entry name" value="Riboflavin_synthase-like_b-brl"/>
</dbReference>
<dbReference type="InterPro" id="IPR001041">
    <property type="entry name" value="2Fe-2S_ferredoxin-type"/>
</dbReference>
<keyword evidence="6 11" id="KW-0560">Oxidoreductase</keyword>
<dbReference type="Proteomes" id="UP000571950">
    <property type="component" value="Unassembled WGS sequence"/>
</dbReference>
<evidence type="ECO:0000256" key="3">
    <source>
        <dbReference type="ARBA" id="ARBA00022643"/>
    </source>
</evidence>
<evidence type="ECO:0000256" key="4">
    <source>
        <dbReference type="ARBA" id="ARBA00022714"/>
    </source>
</evidence>
<dbReference type="PANTHER" id="PTHR47354:SF1">
    <property type="entry name" value="CARNITINE MONOOXYGENASE REDUCTASE SUBUNIT"/>
    <property type="match status" value="1"/>
</dbReference>
<feature type="domain" description="2Fe-2S ferredoxin-type" evidence="9">
    <location>
        <begin position="240"/>
        <end position="325"/>
    </location>
</feature>
<dbReference type="GO" id="GO:0018489">
    <property type="term" value="F:vanillate monooxygenase activity"/>
    <property type="evidence" value="ECO:0007669"/>
    <property type="project" value="UniProtKB-EC"/>
</dbReference>
<dbReference type="InterPro" id="IPR039261">
    <property type="entry name" value="FNR_nucleotide-bd"/>
</dbReference>
<protein>
    <submittedName>
        <fullName evidence="11">Vanillate O-demethylase ferredoxin subunit</fullName>
        <ecNumber evidence="11">1.14.13.82</ecNumber>
    </submittedName>
</protein>